<proteinExistence type="predicted"/>
<organism evidence="2 3">
    <name type="scientific">Solanum pinnatisectum</name>
    <name type="common">tansyleaf nightshade</name>
    <dbReference type="NCBI Taxonomy" id="50273"/>
    <lineage>
        <taxon>Eukaryota</taxon>
        <taxon>Viridiplantae</taxon>
        <taxon>Streptophyta</taxon>
        <taxon>Embryophyta</taxon>
        <taxon>Tracheophyta</taxon>
        <taxon>Spermatophyta</taxon>
        <taxon>Magnoliopsida</taxon>
        <taxon>eudicotyledons</taxon>
        <taxon>Gunneridae</taxon>
        <taxon>Pentapetalae</taxon>
        <taxon>asterids</taxon>
        <taxon>lamiids</taxon>
        <taxon>Solanales</taxon>
        <taxon>Solanaceae</taxon>
        <taxon>Solanoideae</taxon>
        <taxon>Solaneae</taxon>
        <taxon>Solanum</taxon>
    </lineage>
</organism>
<evidence type="ECO:0000313" key="3">
    <source>
        <dbReference type="Proteomes" id="UP001311915"/>
    </source>
</evidence>
<reference evidence="2 3" key="1">
    <citation type="submission" date="2023-10" db="EMBL/GenBank/DDBJ databases">
        <title>Genome-Wide Identification Analysis in wild type Solanum Pinnatisectum Reveals Some Genes Defensing Phytophthora Infestans.</title>
        <authorList>
            <person name="Sun C."/>
        </authorList>
    </citation>
    <scope>NUCLEOTIDE SEQUENCE [LARGE SCALE GENOMIC DNA]</scope>
    <source>
        <strain evidence="2">LQN</strain>
        <tissue evidence="2">Leaf</tissue>
    </source>
</reference>
<evidence type="ECO:0008006" key="4">
    <source>
        <dbReference type="Google" id="ProtNLM"/>
    </source>
</evidence>
<comment type="caution">
    <text evidence="2">The sequence shown here is derived from an EMBL/GenBank/DDBJ whole genome shotgun (WGS) entry which is preliminary data.</text>
</comment>
<dbReference type="AlphaFoldDB" id="A0AAV9MHN5"/>
<evidence type="ECO:0000313" key="2">
    <source>
        <dbReference type="EMBL" id="KAK4737545.1"/>
    </source>
</evidence>
<evidence type="ECO:0000256" key="1">
    <source>
        <dbReference type="SAM" id="MobiDB-lite"/>
    </source>
</evidence>
<name>A0AAV9MHN5_9SOLN</name>
<sequence length="129" mass="14685">MGHMMDLKVQAVNKRLDAFQLRVLERPVPTTYISYFWTKLDSLQANLDVILALPMDMPESAPTAPVDDTVLDALYNEDTPQSESTHAQGKRHRSSHTSDATEDARAKKREPHQTTQARRVITVDEELRQ</sequence>
<protein>
    <recommendedName>
        <fullName evidence="4">Integrase core domain containing protein</fullName>
    </recommendedName>
</protein>
<dbReference type="EMBL" id="JAWPEI010000001">
    <property type="protein sequence ID" value="KAK4737545.1"/>
    <property type="molecule type" value="Genomic_DNA"/>
</dbReference>
<feature type="region of interest" description="Disordered" evidence="1">
    <location>
        <begin position="76"/>
        <end position="129"/>
    </location>
</feature>
<feature type="compositionally biased region" description="Polar residues" evidence="1">
    <location>
        <begin position="78"/>
        <end position="87"/>
    </location>
</feature>
<dbReference type="Proteomes" id="UP001311915">
    <property type="component" value="Unassembled WGS sequence"/>
</dbReference>
<keyword evidence="3" id="KW-1185">Reference proteome</keyword>
<gene>
    <name evidence="2" type="ORF">R3W88_001242</name>
</gene>
<accession>A0AAV9MHN5</accession>